<sequence>MRLRLVVAAVMLLGMFGAGNAFAAQVLISINKSNQKMTVSIDGEKTYVWPVSTGAPGYSTPSGDFRPFRMERDHFSKEWDDAPMPHSIFFTMQGHAIHGSPHTKRLGTRASHGCVRLAPPNAAKLFALVQKNGMKNTRVVVKGGFGFDFDFFSSRSTRSSRSGISAYDYNEYAPRKNKKKRNPLDDLGSIFD</sequence>
<name>A0ACC5R974_9HYPH</name>
<protein>
    <submittedName>
        <fullName evidence="1">L,D-transpeptidase</fullName>
    </submittedName>
</protein>
<comment type="caution">
    <text evidence="1">The sequence shown here is derived from an EMBL/GenBank/DDBJ whole genome shotgun (WGS) entry which is preliminary data.</text>
</comment>
<reference evidence="1" key="1">
    <citation type="submission" date="2021-01" db="EMBL/GenBank/DDBJ databases">
        <authorList>
            <person name="Sun Q."/>
        </authorList>
    </citation>
    <scope>NUCLEOTIDE SEQUENCE</scope>
    <source>
        <strain evidence="1">YIM B02566</strain>
    </source>
</reference>
<proteinExistence type="predicted"/>
<evidence type="ECO:0000313" key="1">
    <source>
        <dbReference type="EMBL" id="MBK1869210.1"/>
    </source>
</evidence>
<gene>
    <name evidence="1" type="ORF">JHL16_22815</name>
</gene>
<dbReference type="Proteomes" id="UP000616151">
    <property type="component" value="Unassembled WGS sequence"/>
</dbReference>
<keyword evidence="2" id="KW-1185">Reference proteome</keyword>
<accession>A0ACC5R974</accession>
<dbReference type="EMBL" id="JAENHL010000007">
    <property type="protein sequence ID" value="MBK1869210.1"/>
    <property type="molecule type" value="Genomic_DNA"/>
</dbReference>
<organism evidence="1 2">
    <name type="scientific">Taklimakanibacter albus</name>
    <dbReference type="NCBI Taxonomy" id="2800327"/>
    <lineage>
        <taxon>Bacteria</taxon>
        <taxon>Pseudomonadati</taxon>
        <taxon>Pseudomonadota</taxon>
        <taxon>Alphaproteobacteria</taxon>
        <taxon>Hyphomicrobiales</taxon>
        <taxon>Aestuariivirgaceae</taxon>
        <taxon>Taklimakanibacter</taxon>
    </lineage>
</organism>
<evidence type="ECO:0000313" key="2">
    <source>
        <dbReference type="Proteomes" id="UP000616151"/>
    </source>
</evidence>